<feature type="region of interest" description="Disordered" evidence="1">
    <location>
        <begin position="1"/>
        <end position="97"/>
    </location>
</feature>
<feature type="compositionally biased region" description="Polar residues" evidence="1">
    <location>
        <begin position="1"/>
        <end position="22"/>
    </location>
</feature>
<dbReference type="AlphaFoldDB" id="A0A7S2YA40"/>
<evidence type="ECO:0000256" key="1">
    <source>
        <dbReference type="SAM" id="MobiDB-lite"/>
    </source>
</evidence>
<gene>
    <name evidence="2" type="ORF">APAL1065_LOCUS10705</name>
</gene>
<feature type="compositionally biased region" description="Basic residues" evidence="1">
    <location>
        <begin position="65"/>
        <end position="89"/>
    </location>
</feature>
<reference evidence="2" key="1">
    <citation type="submission" date="2021-01" db="EMBL/GenBank/DDBJ databases">
        <authorList>
            <person name="Corre E."/>
            <person name="Pelletier E."/>
            <person name="Niang G."/>
            <person name="Scheremetjew M."/>
            <person name="Finn R."/>
            <person name="Kale V."/>
            <person name="Holt S."/>
            <person name="Cochrane G."/>
            <person name="Meng A."/>
            <person name="Brown T."/>
            <person name="Cohen L."/>
        </authorList>
    </citation>
    <scope>NUCLEOTIDE SEQUENCE</scope>
    <source>
        <strain evidence="2">CCMP125</strain>
    </source>
</reference>
<name>A0A7S2YA40_9STRA</name>
<feature type="compositionally biased region" description="Basic and acidic residues" evidence="1">
    <location>
        <begin position="33"/>
        <end position="64"/>
    </location>
</feature>
<sequence length="114" mass="13215">MWKAIQSTQWLEPGATSHNAATFSFPEPFPPSREGEDHSWDATEESTNHYEDEDLLHSNKTDHHEHRRRHSGKKSTHKSTKHGKKKKKTPSMEELQDIQIVDAVFMDEDEEPPV</sequence>
<dbReference type="EMBL" id="HBHT01016049">
    <property type="protein sequence ID" value="CAD9962867.1"/>
    <property type="molecule type" value="Transcribed_RNA"/>
</dbReference>
<accession>A0A7S2YA40</accession>
<protein>
    <submittedName>
        <fullName evidence="2">Uncharacterized protein</fullName>
    </submittedName>
</protein>
<evidence type="ECO:0000313" key="2">
    <source>
        <dbReference type="EMBL" id="CAD9962867.1"/>
    </source>
</evidence>
<organism evidence="2">
    <name type="scientific">Entomoneis paludosa</name>
    <dbReference type="NCBI Taxonomy" id="265537"/>
    <lineage>
        <taxon>Eukaryota</taxon>
        <taxon>Sar</taxon>
        <taxon>Stramenopiles</taxon>
        <taxon>Ochrophyta</taxon>
        <taxon>Bacillariophyta</taxon>
        <taxon>Bacillariophyceae</taxon>
        <taxon>Bacillariophycidae</taxon>
        <taxon>Entomoneidaceae</taxon>
        <taxon>Entomoneis</taxon>
    </lineage>
</organism>
<proteinExistence type="predicted"/>